<dbReference type="Gene3D" id="1.10.287.110">
    <property type="entry name" value="DnaJ domain"/>
    <property type="match status" value="1"/>
</dbReference>
<evidence type="ECO:0000256" key="3">
    <source>
        <dbReference type="ARBA" id="ARBA00023186"/>
    </source>
</evidence>
<dbReference type="FunFam" id="1.25.40.10:FF:000097">
    <property type="entry name" value="DnaJ homolog subfamily C member 7 homolog"/>
    <property type="match status" value="1"/>
</dbReference>
<dbReference type="PROSITE" id="PS50005">
    <property type="entry name" value="TPR"/>
    <property type="match status" value="4"/>
</dbReference>
<gene>
    <name evidence="6" type="ORF">B4U80_07700</name>
</gene>
<dbReference type="Pfam" id="PF13414">
    <property type="entry name" value="TPR_11"/>
    <property type="match status" value="1"/>
</dbReference>
<name>A0A443SB14_9ACAR</name>
<dbReference type="PANTHER" id="PTHR45188:SF2">
    <property type="entry name" value="DNAJ HOMOLOG SUBFAMILY C MEMBER 7"/>
    <property type="match status" value="1"/>
</dbReference>
<dbReference type="SUPFAM" id="SSF48452">
    <property type="entry name" value="TPR-like"/>
    <property type="match status" value="1"/>
</dbReference>
<dbReference type="Gene3D" id="1.25.40.10">
    <property type="entry name" value="Tetratricopeptide repeat domain"/>
    <property type="match status" value="1"/>
</dbReference>
<dbReference type="PANTHER" id="PTHR45188">
    <property type="entry name" value="DNAJ PROTEIN P58IPK HOMOLOG"/>
    <property type="match status" value="1"/>
</dbReference>
<feature type="repeat" description="TPR" evidence="4">
    <location>
        <begin position="34"/>
        <end position="67"/>
    </location>
</feature>
<dbReference type="InterPro" id="IPR013105">
    <property type="entry name" value="TPR_2"/>
</dbReference>
<dbReference type="InterPro" id="IPR001623">
    <property type="entry name" value="DnaJ_domain"/>
</dbReference>
<dbReference type="InterPro" id="IPR019734">
    <property type="entry name" value="TPR_rpt"/>
</dbReference>
<dbReference type="SUPFAM" id="SSF46565">
    <property type="entry name" value="Chaperone J-domain"/>
    <property type="match status" value="1"/>
</dbReference>
<dbReference type="CDD" id="cd06257">
    <property type="entry name" value="DnaJ"/>
    <property type="match status" value="1"/>
</dbReference>
<evidence type="ECO:0000256" key="2">
    <source>
        <dbReference type="ARBA" id="ARBA00022803"/>
    </source>
</evidence>
<feature type="non-terminal residue" evidence="6">
    <location>
        <position position="1"/>
    </location>
</feature>
<dbReference type="Proteomes" id="UP000288716">
    <property type="component" value="Unassembled WGS sequence"/>
</dbReference>
<evidence type="ECO:0000313" key="7">
    <source>
        <dbReference type="Proteomes" id="UP000288716"/>
    </source>
</evidence>
<dbReference type="OrthoDB" id="765884at2759"/>
<dbReference type="SMART" id="SM00028">
    <property type="entry name" value="TPR"/>
    <property type="match status" value="7"/>
</dbReference>
<dbReference type="Pfam" id="PF00226">
    <property type="entry name" value="DnaJ"/>
    <property type="match status" value="1"/>
</dbReference>
<sequence>NCARMASLKGDAATTDLKASEMDVIIEDACPLIADKKKNDGNKLYKEGRYNEALKRYSEAIEICPDMVAYYGNRCACLLMMGRISEALEDAQKCIKLDPNFVKGYVREAKCYVVLGDLSAAKRSFENIQRLEPNNKEMIVEVENVQRIEKLIAEHDKALAKNEYRTCLFYANKAIEIATQCTKYKLMKAEAMVMLNRHQEAQELLADIIRSEPTNADALVIRGLLLYYTDNIDKAFTHFQQALRLSPEHEKAIAIYKKAKLLKTKKEEGNKAYSSNNYEEAFNIYSFALNIDPNNILTNAKLYFNRSMALTKMKKLKEAVDDCTNAIKLDDNYLKAYLKRAKLYSDLEMYEECVRDYEKVYQMEKTREYRSLLETAKAQLKRSKRKDYYKILGISKTATDDEIKKAYRKRAMVHHPDRHSSATEEVKREQEKKFKELGEAYSVLTDSKKRSRYDNGLDIDGSGADFDPSMFSSFFSGTVPTATFTFGTNSFGGGGFGGPFGHYQ</sequence>
<keyword evidence="2 4" id="KW-0802">TPR repeat</keyword>
<dbReference type="STRING" id="299467.A0A443SB14"/>
<dbReference type="InterPro" id="IPR018253">
    <property type="entry name" value="DnaJ_domain_CS"/>
</dbReference>
<dbReference type="PRINTS" id="PR00625">
    <property type="entry name" value="JDOMAIN"/>
</dbReference>
<proteinExistence type="predicted"/>
<feature type="domain" description="J" evidence="5">
    <location>
        <begin position="387"/>
        <end position="457"/>
    </location>
</feature>
<feature type="repeat" description="TPR" evidence="4">
    <location>
        <begin position="102"/>
        <end position="135"/>
    </location>
</feature>
<dbReference type="PROSITE" id="PS00636">
    <property type="entry name" value="DNAJ_1"/>
    <property type="match status" value="1"/>
</dbReference>
<feature type="repeat" description="TPR" evidence="4">
    <location>
        <begin position="216"/>
        <end position="249"/>
    </location>
</feature>
<dbReference type="AlphaFoldDB" id="A0A443SB14"/>
<evidence type="ECO:0000313" key="6">
    <source>
        <dbReference type="EMBL" id="RWS24712.1"/>
    </source>
</evidence>
<protein>
    <submittedName>
        <fullName evidence="6">DnaJ subfamily C member 7-like protein</fullName>
    </submittedName>
</protein>
<feature type="repeat" description="TPR" evidence="4">
    <location>
        <begin position="262"/>
        <end position="295"/>
    </location>
</feature>
<dbReference type="SMART" id="SM00271">
    <property type="entry name" value="DnaJ"/>
    <property type="match status" value="1"/>
</dbReference>
<dbReference type="InterPro" id="IPR011990">
    <property type="entry name" value="TPR-like_helical_dom_sf"/>
</dbReference>
<comment type="caution">
    <text evidence="6">The sequence shown here is derived from an EMBL/GenBank/DDBJ whole genome shotgun (WGS) entry which is preliminary data.</text>
</comment>
<dbReference type="PROSITE" id="PS50076">
    <property type="entry name" value="DNAJ_2"/>
    <property type="match status" value="1"/>
</dbReference>
<keyword evidence="7" id="KW-1185">Reference proteome</keyword>
<organism evidence="6 7">
    <name type="scientific">Leptotrombidium deliense</name>
    <dbReference type="NCBI Taxonomy" id="299467"/>
    <lineage>
        <taxon>Eukaryota</taxon>
        <taxon>Metazoa</taxon>
        <taxon>Ecdysozoa</taxon>
        <taxon>Arthropoda</taxon>
        <taxon>Chelicerata</taxon>
        <taxon>Arachnida</taxon>
        <taxon>Acari</taxon>
        <taxon>Acariformes</taxon>
        <taxon>Trombidiformes</taxon>
        <taxon>Prostigmata</taxon>
        <taxon>Anystina</taxon>
        <taxon>Parasitengona</taxon>
        <taxon>Trombiculoidea</taxon>
        <taxon>Trombiculidae</taxon>
        <taxon>Leptotrombidium</taxon>
    </lineage>
</organism>
<keyword evidence="3" id="KW-0143">Chaperone</keyword>
<keyword evidence="1" id="KW-0677">Repeat</keyword>
<dbReference type="Pfam" id="PF07719">
    <property type="entry name" value="TPR_2"/>
    <property type="match status" value="1"/>
</dbReference>
<dbReference type="InterPro" id="IPR036869">
    <property type="entry name" value="J_dom_sf"/>
</dbReference>
<evidence type="ECO:0000256" key="1">
    <source>
        <dbReference type="ARBA" id="ARBA00022737"/>
    </source>
</evidence>
<reference evidence="6 7" key="1">
    <citation type="journal article" date="2018" name="Gigascience">
        <title>Genomes of trombidid mites reveal novel predicted allergens and laterally-transferred genes associated with secondary metabolism.</title>
        <authorList>
            <person name="Dong X."/>
            <person name="Chaisiri K."/>
            <person name="Xia D."/>
            <person name="Armstrong S.D."/>
            <person name="Fang Y."/>
            <person name="Donnelly M.J."/>
            <person name="Kadowaki T."/>
            <person name="McGarry J.W."/>
            <person name="Darby A.C."/>
            <person name="Makepeace B.L."/>
        </authorList>
    </citation>
    <scope>NUCLEOTIDE SEQUENCE [LARGE SCALE GENOMIC DNA]</scope>
    <source>
        <strain evidence="6">UoL-UT</strain>
    </source>
</reference>
<dbReference type="EMBL" id="NCKV01004506">
    <property type="protein sequence ID" value="RWS24712.1"/>
    <property type="molecule type" value="Genomic_DNA"/>
</dbReference>
<evidence type="ECO:0000259" key="5">
    <source>
        <dbReference type="PROSITE" id="PS50076"/>
    </source>
</evidence>
<dbReference type="VEuPathDB" id="VectorBase:LDEU007328"/>
<accession>A0A443SB14</accession>
<dbReference type="Pfam" id="PF13181">
    <property type="entry name" value="TPR_8"/>
    <property type="match status" value="2"/>
</dbReference>
<evidence type="ECO:0000256" key="4">
    <source>
        <dbReference type="PROSITE-ProRule" id="PRU00339"/>
    </source>
</evidence>